<name>A0A0G2Z9H2_9BACT</name>
<dbReference type="OrthoDB" id="9807458at2"/>
<dbReference type="STRING" id="1330330.IX53_02220"/>
<dbReference type="Pfam" id="PF00696">
    <property type="entry name" value="AA_kinase"/>
    <property type="match status" value="1"/>
</dbReference>
<keyword evidence="9 11" id="KW-0665">Pyrimidine biosynthesis</keyword>
<feature type="binding site" evidence="11">
    <location>
        <position position="156"/>
    </location>
    <ligand>
        <name>ATP</name>
        <dbReference type="ChEBI" id="CHEBI:30616"/>
    </ligand>
</feature>
<comment type="activity regulation">
    <text evidence="11">Inhibited by UTP.</text>
</comment>
<evidence type="ECO:0000313" key="14">
    <source>
        <dbReference type="Proteomes" id="UP000035159"/>
    </source>
</evidence>
<reference evidence="13 14" key="1">
    <citation type="submission" date="2015-04" db="EMBL/GenBank/DDBJ databases">
        <title>Complete Genome Sequence of Kosmotoga pacifica SLHLJ1.</title>
        <authorList>
            <person name="Jiang L.J."/>
            <person name="Shao Z.Z."/>
            <person name="Jebbar M."/>
        </authorList>
    </citation>
    <scope>NUCLEOTIDE SEQUENCE [LARGE SCALE GENOMIC DNA]</scope>
    <source>
        <strain evidence="13 14">SLHLJ1</strain>
    </source>
</reference>
<dbReference type="Gene3D" id="3.40.1160.10">
    <property type="entry name" value="Acetylglutamate kinase-like"/>
    <property type="match status" value="1"/>
</dbReference>
<dbReference type="InterPro" id="IPR011817">
    <property type="entry name" value="Uridylate_kinase"/>
</dbReference>
<dbReference type="InterPro" id="IPR015963">
    <property type="entry name" value="Uridylate_kinase_bac"/>
</dbReference>
<dbReference type="AlphaFoldDB" id="A0A0G2Z9H2"/>
<keyword evidence="14" id="KW-1185">Reference proteome</keyword>
<organism evidence="13 14">
    <name type="scientific">Kosmotoga pacifica</name>
    <dbReference type="NCBI Taxonomy" id="1330330"/>
    <lineage>
        <taxon>Bacteria</taxon>
        <taxon>Thermotogati</taxon>
        <taxon>Thermotogota</taxon>
        <taxon>Thermotogae</taxon>
        <taxon>Kosmotogales</taxon>
        <taxon>Kosmotogaceae</taxon>
        <taxon>Kosmotoga</taxon>
    </lineage>
</organism>
<comment type="pathway">
    <text evidence="2 11">Pyrimidine metabolism; CTP biosynthesis via de novo pathway; UDP from UMP (UMPK route): step 1/1.</text>
</comment>
<feature type="binding site" evidence="11">
    <location>
        <position position="162"/>
    </location>
    <ligand>
        <name>ATP</name>
        <dbReference type="ChEBI" id="CHEBI:30616"/>
    </ligand>
</feature>
<evidence type="ECO:0000256" key="8">
    <source>
        <dbReference type="ARBA" id="ARBA00022840"/>
    </source>
</evidence>
<dbReference type="UniPathway" id="UPA00159">
    <property type="reaction ID" value="UER00275"/>
</dbReference>
<keyword evidence="6 11" id="KW-0547">Nucleotide-binding</keyword>
<feature type="binding site" evidence="11">
    <location>
        <position position="165"/>
    </location>
    <ligand>
        <name>ATP</name>
        <dbReference type="ChEBI" id="CHEBI:30616"/>
    </ligand>
</feature>
<dbReference type="PANTHER" id="PTHR42833">
    <property type="entry name" value="URIDYLATE KINASE"/>
    <property type="match status" value="1"/>
</dbReference>
<comment type="subcellular location">
    <subcellularLocation>
        <location evidence="1 11">Cytoplasm</location>
    </subcellularLocation>
</comment>
<evidence type="ECO:0000256" key="9">
    <source>
        <dbReference type="ARBA" id="ARBA00022975"/>
    </source>
</evidence>
<feature type="binding site" evidence="11">
    <location>
        <begin position="8"/>
        <end position="11"/>
    </location>
    <ligand>
        <name>ATP</name>
        <dbReference type="ChEBI" id="CHEBI:30616"/>
    </ligand>
</feature>
<comment type="caution">
    <text evidence="11">Lacks conserved residue(s) required for the propagation of feature annotation.</text>
</comment>
<dbReference type="HAMAP" id="MF_01220_B">
    <property type="entry name" value="PyrH_B"/>
    <property type="match status" value="1"/>
</dbReference>
<dbReference type="GO" id="GO:0005737">
    <property type="term" value="C:cytoplasm"/>
    <property type="evidence" value="ECO:0007669"/>
    <property type="project" value="UniProtKB-SubCell"/>
</dbReference>
<dbReference type="GO" id="GO:0033862">
    <property type="term" value="F:UMP kinase activity"/>
    <property type="evidence" value="ECO:0007669"/>
    <property type="project" value="UniProtKB-EC"/>
</dbReference>
<dbReference type="PIRSF" id="PIRSF005650">
    <property type="entry name" value="Uridylate_kin"/>
    <property type="match status" value="1"/>
</dbReference>
<dbReference type="GO" id="GO:0006225">
    <property type="term" value="P:UDP biosynthetic process"/>
    <property type="evidence" value="ECO:0007669"/>
    <property type="project" value="TreeGrafter"/>
</dbReference>
<comment type="catalytic activity">
    <reaction evidence="10 11">
        <text>UMP + ATP = UDP + ADP</text>
        <dbReference type="Rhea" id="RHEA:24400"/>
        <dbReference type="ChEBI" id="CHEBI:30616"/>
        <dbReference type="ChEBI" id="CHEBI:57865"/>
        <dbReference type="ChEBI" id="CHEBI:58223"/>
        <dbReference type="ChEBI" id="CHEBI:456216"/>
        <dbReference type="EC" id="2.7.4.22"/>
    </reaction>
</comment>
<evidence type="ECO:0000256" key="7">
    <source>
        <dbReference type="ARBA" id="ARBA00022777"/>
    </source>
</evidence>
<keyword evidence="7 11" id="KW-0418">Kinase</keyword>
<comment type="subunit">
    <text evidence="11">Homohexamer.</text>
</comment>
<dbReference type="FunFam" id="3.40.1160.10:FF:000001">
    <property type="entry name" value="Uridylate kinase"/>
    <property type="match status" value="1"/>
</dbReference>
<evidence type="ECO:0000256" key="1">
    <source>
        <dbReference type="ARBA" id="ARBA00004496"/>
    </source>
</evidence>
<evidence type="ECO:0000256" key="6">
    <source>
        <dbReference type="ARBA" id="ARBA00022741"/>
    </source>
</evidence>
<dbReference type="EC" id="2.7.4.22" evidence="11"/>
<evidence type="ECO:0000256" key="2">
    <source>
        <dbReference type="ARBA" id="ARBA00004791"/>
    </source>
</evidence>
<keyword evidence="4 11" id="KW-0963">Cytoplasm</keyword>
<gene>
    <name evidence="11 13" type="primary">pyrH</name>
    <name evidence="13" type="ORF">IX53_02220</name>
</gene>
<protein>
    <recommendedName>
        <fullName evidence="11">Uridylate kinase</fullName>
        <shortName evidence="11">UK</shortName>
        <ecNumber evidence="11">2.7.4.22</ecNumber>
    </recommendedName>
    <alternativeName>
        <fullName evidence="11">Uridine monophosphate kinase</fullName>
        <shortName evidence="11">UMP kinase</shortName>
        <shortName evidence="11">UMPK</shortName>
    </alternativeName>
</protein>
<proteinExistence type="inferred from homology"/>
<comment type="similarity">
    <text evidence="3 11">Belongs to the UMP kinase family.</text>
</comment>
<dbReference type="GO" id="GO:0005524">
    <property type="term" value="F:ATP binding"/>
    <property type="evidence" value="ECO:0007669"/>
    <property type="project" value="UniProtKB-KW"/>
</dbReference>
<evidence type="ECO:0000313" key="13">
    <source>
        <dbReference type="EMBL" id="AKI98207.1"/>
    </source>
</evidence>
<keyword evidence="8 11" id="KW-0067">ATP-binding</keyword>
<dbReference type="PANTHER" id="PTHR42833:SF4">
    <property type="entry name" value="URIDYLATE KINASE PUMPKIN, CHLOROPLASTIC"/>
    <property type="match status" value="1"/>
</dbReference>
<feature type="binding site" evidence="11">
    <location>
        <position position="55"/>
    </location>
    <ligand>
        <name>ATP</name>
        <dbReference type="ChEBI" id="CHEBI:30616"/>
    </ligand>
</feature>
<dbReference type="InterPro" id="IPR036393">
    <property type="entry name" value="AceGlu_kinase-like_sf"/>
</dbReference>
<feature type="binding site" evidence="11">
    <location>
        <begin position="129"/>
        <end position="136"/>
    </location>
    <ligand>
        <name>UMP</name>
        <dbReference type="ChEBI" id="CHEBI:57865"/>
    </ligand>
</feature>
<dbReference type="InterPro" id="IPR001048">
    <property type="entry name" value="Asp/Glu/Uridylate_kinase"/>
</dbReference>
<keyword evidence="5 11" id="KW-0808">Transferase</keyword>
<evidence type="ECO:0000256" key="3">
    <source>
        <dbReference type="ARBA" id="ARBA00007614"/>
    </source>
</evidence>
<dbReference type="EMBL" id="CP011232">
    <property type="protein sequence ID" value="AKI98207.1"/>
    <property type="molecule type" value="Genomic_DNA"/>
</dbReference>
<accession>A0A0G2Z9H2</accession>
<comment type="function">
    <text evidence="11">Catalyzes the reversible phosphorylation of UMP to UDP.</text>
</comment>
<dbReference type="CDD" id="cd04254">
    <property type="entry name" value="AAK_UMPK-PyrH-Ec"/>
    <property type="match status" value="1"/>
</dbReference>
<dbReference type="SUPFAM" id="SSF53633">
    <property type="entry name" value="Carbamate kinase-like"/>
    <property type="match status" value="1"/>
</dbReference>
<dbReference type="InterPro" id="IPR001057">
    <property type="entry name" value="Glu/AcGlu_kinase"/>
</dbReference>
<dbReference type="KEGG" id="kpf:IX53_02220"/>
<sequence>MYKRVLLKLSGEVLSGEGNKGFSDDKIDFLVEEIKKVVEHGIELGIVIGAGNVFRGTEFSRLDAKTADQIGMMGTLINALYLKAILRNKGIKAVAISSSTNSPSFEPYHYDTIERYLRTNHVVIFGGGTTLPYFTTDTAAAIRAIEIGADVLIKATKVDGVYDKDPKQYPDAQRIERITFKEAIEKGLKIMDMEAFSLCQRYSKPVIVIDFFIPENLLSAIIGEKTGTLVLPD</sequence>
<dbReference type="GO" id="GO:0044210">
    <property type="term" value="P:'de novo' CTP biosynthetic process"/>
    <property type="evidence" value="ECO:0007669"/>
    <property type="project" value="UniProtKB-UniRule"/>
</dbReference>
<dbReference type="PRINTS" id="PR00474">
    <property type="entry name" value="GLU5KINASE"/>
</dbReference>
<dbReference type="Proteomes" id="UP000035159">
    <property type="component" value="Chromosome"/>
</dbReference>
<dbReference type="RefSeq" id="WP_047755373.1">
    <property type="nucleotide sequence ID" value="NZ_CAJUHA010000004.1"/>
</dbReference>
<feature type="domain" description="Aspartate/glutamate/uridylate kinase" evidence="12">
    <location>
        <begin position="3"/>
        <end position="210"/>
    </location>
</feature>
<evidence type="ECO:0000256" key="11">
    <source>
        <dbReference type="HAMAP-Rule" id="MF_01220"/>
    </source>
</evidence>
<evidence type="ECO:0000256" key="10">
    <source>
        <dbReference type="ARBA" id="ARBA00047767"/>
    </source>
</evidence>
<feature type="binding site" evidence="11">
    <location>
        <position position="51"/>
    </location>
    <ligand>
        <name>ATP</name>
        <dbReference type="ChEBI" id="CHEBI:30616"/>
    </ligand>
</feature>
<dbReference type="NCBIfam" id="TIGR02075">
    <property type="entry name" value="pyrH_bact"/>
    <property type="match status" value="1"/>
</dbReference>
<evidence type="ECO:0000256" key="5">
    <source>
        <dbReference type="ARBA" id="ARBA00022679"/>
    </source>
</evidence>
<evidence type="ECO:0000259" key="12">
    <source>
        <dbReference type="Pfam" id="PF00696"/>
    </source>
</evidence>
<dbReference type="PATRIC" id="fig|1330330.3.peg.453"/>
<feature type="binding site" evidence="11">
    <location>
        <position position="68"/>
    </location>
    <ligand>
        <name>UMP</name>
        <dbReference type="ChEBI" id="CHEBI:57865"/>
    </ligand>
</feature>
<evidence type="ECO:0000256" key="4">
    <source>
        <dbReference type="ARBA" id="ARBA00022490"/>
    </source>
</evidence>